<dbReference type="OrthoDB" id="17907at2759"/>
<dbReference type="PANTHER" id="PTHR32170">
    <property type="entry name" value="PROTEASOME ACTIVATOR COMPLEX SUBUNIT 4"/>
    <property type="match status" value="1"/>
</dbReference>
<evidence type="ECO:0000256" key="7">
    <source>
        <dbReference type="ARBA" id="ARBA00023204"/>
    </source>
</evidence>
<evidence type="ECO:0000259" key="11">
    <source>
        <dbReference type="Pfam" id="PF23096"/>
    </source>
</evidence>
<dbReference type="STRING" id="1314776.A0A166EZ15"/>
<dbReference type="PANTHER" id="PTHR32170:SF3">
    <property type="entry name" value="PROTEASOME ACTIVATOR COMPLEX SUBUNIT 4"/>
    <property type="match status" value="1"/>
</dbReference>
<evidence type="ECO:0000256" key="2">
    <source>
        <dbReference type="ARBA" id="ARBA00004496"/>
    </source>
</evidence>
<dbReference type="InterPro" id="IPR016024">
    <property type="entry name" value="ARM-type_fold"/>
</dbReference>
<comment type="subcellular location">
    <subcellularLocation>
        <location evidence="2">Cytoplasm</location>
    </subcellularLocation>
    <subcellularLocation>
        <location evidence="1">Nucleus speckle</location>
    </subcellularLocation>
</comment>
<keyword evidence="6" id="KW-0227">DNA damage</keyword>
<evidence type="ECO:0000313" key="13">
    <source>
        <dbReference type="Proteomes" id="UP000076798"/>
    </source>
</evidence>
<keyword evidence="13" id="KW-1185">Reference proteome</keyword>
<keyword evidence="8" id="KW-0539">Nucleus</keyword>
<evidence type="ECO:0000256" key="3">
    <source>
        <dbReference type="ARBA" id="ARBA00005739"/>
    </source>
</evidence>
<evidence type="ECO:0000256" key="1">
    <source>
        <dbReference type="ARBA" id="ARBA00004324"/>
    </source>
</evidence>
<dbReference type="GO" id="GO:0016607">
    <property type="term" value="C:nuclear speck"/>
    <property type="evidence" value="ECO:0007669"/>
    <property type="project" value="UniProtKB-SubCell"/>
</dbReference>
<organism evidence="12 13">
    <name type="scientific">Sistotremastrum suecicum HHB10207 ss-3</name>
    <dbReference type="NCBI Taxonomy" id="1314776"/>
    <lineage>
        <taxon>Eukaryota</taxon>
        <taxon>Fungi</taxon>
        <taxon>Dikarya</taxon>
        <taxon>Basidiomycota</taxon>
        <taxon>Agaricomycotina</taxon>
        <taxon>Agaricomycetes</taxon>
        <taxon>Sistotremastrales</taxon>
        <taxon>Sistotremastraceae</taxon>
        <taxon>Sistotremastrum</taxon>
    </lineage>
</organism>
<dbReference type="GO" id="GO:0070628">
    <property type="term" value="F:proteasome binding"/>
    <property type="evidence" value="ECO:0007669"/>
    <property type="project" value="InterPro"/>
</dbReference>
<reference evidence="12 13" key="1">
    <citation type="journal article" date="2016" name="Mol. Biol. Evol.">
        <title>Comparative Genomics of Early-Diverging Mushroom-Forming Fungi Provides Insights into the Origins of Lignocellulose Decay Capabilities.</title>
        <authorList>
            <person name="Nagy L.G."/>
            <person name="Riley R."/>
            <person name="Tritt A."/>
            <person name="Adam C."/>
            <person name="Daum C."/>
            <person name="Floudas D."/>
            <person name="Sun H."/>
            <person name="Yadav J.S."/>
            <person name="Pangilinan J."/>
            <person name="Larsson K.H."/>
            <person name="Matsuura K."/>
            <person name="Barry K."/>
            <person name="Labutti K."/>
            <person name="Kuo R."/>
            <person name="Ohm R.A."/>
            <person name="Bhattacharya S.S."/>
            <person name="Shirouzu T."/>
            <person name="Yoshinaga Y."/>
            <person name="Martin F.M."/>
            <person name="Grigoriev I.V."/>
            <person name="Hibbett D.S."/>
        </authorList>
    </citation>
    <scope>NUCLEOTIDE SEQUENCE [LARGE SCALE GENOMIC DNA]</scope>
    <source>
        <strain evidence="12 13">HHB10207 ss-3</strain>
    </source>
</reference>
<dbReference type="InterPro" id="IPR035309">
    <property type="entry name" value="PSME4"/>
</dbReference>
<proteinExistence type="inferred from homology"/>
<dbReference type="InterPro" id="IPR055455">
    <property type="entry name" value="HEAT_PSME4"/>
</dbReference>
<dbReference type="GO" id="GO:0005829">
    <property type="term" value="C:cytosol"/>
    <property type="evidence" value="ECO:0007669"/>
    <property type="project" value="TreeGrafter"/>
</dbReference>
<evidence type="ECO:0000313" key="12">
    <source>
        <dbReference type="EMBL" id="KZT40104.1"/>
    </source>
</evidence>
<protein>
    <recommendedName>
        <fullName evidence="14">ARM repeat-containing protein</fullName>
    </recommendedName>
</protein>
<dbReference type="Pfam" id="PF11919">
    <property type="entry name" value="PSME4_C"/>
    <property type="match status" value="1"/>
</dbReference>
<evidence type="ECO:0000256" key="5">
    <source>
        <dbReference type="ARBA" id="ARBA00022737"/>
    </source>
</evidence>
<keyword evidence="7" id="KW-0234">DNA repair</keyword>
<dbReference type="Gene3D" id="1.25.10.10">
    <property type="entry name" value="Leucine-rich Repeat Variant"/>
    <property type="match status" value="1"/>
</dbReference>
<evidence type="ECO:0000256" key="4">
    <source>
        <dbReference type="ARBA" id="ARBA00022490"/>
    </source>
</evidence>
<dbReference type="GO" id="GO:0006281">
    <property type="term" value="P:DNA repair"/>
    <property type="evidence" value="ECO:0007669"/>
    <property type="project" value="UniProtKB-KW"/>
</dbReference>
<name>A0A166EZ15_9AGAM</name>
<sequence length="1902" mass="214028">MDLPLLLTSSQEFDIPLGSIMDGLESHNDETLSGTLTPTSDTEARAQETLQTYLDALPYKAESTEEMHQHLEFIVGRIAICVKTKDWRALSSWDGMLQCWLLMKYPMAKPIRAKLVRLYYELVLIPGIDTRLMREEVTVLGSAAALEAAVACPAKRAMAQEAQRQSTRNAVNILLFVAEQGHRYYPSEEIPDMLECFLSRFNKDTVLTIIPVITSFLPPKSPHSYLPVIFKLWEATNSSIVDDRFLEMIGSLAEEYVSGVAGAEGGVEWKDVGIFTQEQWTFLVGKCLGSFNVPVANMRGSSNTGALADTGANRASLRIKKNMNRLLSLARIIVYSMSVDGPIRKDDLSQGEAFVAGSKAVHSLDMLITSTESFFHPSNHGAWSLTLTSFIKHVSAEFLKRWKEEEQKSCKTPVTQRLTPAIKRSVVVMLRTPSLLAVFSKDPFATAFSQQCLRSLAILEPNIVMPHVIERAIGGLEVVNETHRTTAVLGLLSAVSLPLVSEQMWFGGQKHLLGLLDLALPGIDMNDPGKTIMTAMFIMATMAHVKLGQVTPATHSLPDDVAAMDEDVPPEETGDLLPDTPTLSRDEERALVRDATSEFEGWVTGFFRQIFKLFENLPEEGGRSNKTGGKQEEAALSTVKTALDVVCLHLSDEIFDSVLRLTYEYARSNARANSVRAFGQLVGGLSRVQPQKTIDLFLPFCAARIEEELAHGASSVRTTSSHAANPSDTVLHWNLAILRAALGYGGPALLKHKAIILSLLSSLVLHTKSERGFSGAGRLLVRILHTIAGTYTQESRWVDDETWNDPNFNAEHCRYWGKYYEAKDVPVTWHIPSDEEISFVIEILTAIGGPALDTLESLLPSVNVWDNVARNDFCRYLHAVRSLWNGLPSILLETEKIISNPCIDNETELPELLARPLKVNAGFILSDPKDPRYQTILAHRTRFGEFLHASAVALRQSATEDHIDAVIQVCRGIDMYLLEYATSRSSYGTISKTYQTARDGNRLWTKQKESPRIVFVKRAQHYHHGRQYMHSLYRSRSKLDDHLLDDLVEMSLSRYTRVRKYGQSLFFNVCSYYVRSTRYCLPMLLDALAPGSDPDRMKGALHTLGNKAIASYALSVKGLISECVSSLTEEASATDSARVQTPSLDEAVDALSSEFSPNLLDQILWDKATSVAPRRLAQKEAVYGATVERIIRIATMPTTHWKYAQYALRILSTLLRRDLPPNPQVAKLFMTNVCSPETTTRTCAQRAIIQILKHVKMRTFSRGSLDTLWLEEYRNPLARTIQIHEPSQFLASLHEPVTLDSEDNIYVDKITSGFALWGKTVKGYVSPKDQDSSIIWETESLPALEAIRETLVSDGWLERLTVLWSQESNRTQGNIDPRSDNFTFIKKIAKLLGDVNLDRVLSLVEELIADSDRYKQRAGAELLHGYSRGSKHWPRQAHGALLEWVMHRVPTIFSQIRPDTRNLWETWFSLQVVDRDPRRTLALTNWIQSIPLEFNGDSAFAMSKSLSLFGIFAECAGPRYEPFVNEKLDLLFDNANTSYAEIREQIAVNIDTLIHIQWRPGYRSVTSLMEACRQQSDPFQIRRARHLDRVETFVKYFPQWREERLPAPRVSQSQYDKTGLTLLQWIWNTSHGAHAPSLFPYVLPLIPEILRMSELSDNPELIKYSVSVLFILSAVTPPHEMIEPVANTIMEVIKTSTSWKVRHNALPALIVFFYRNLPNFSQRAIQNITEILVVCLSDENVEVRTIASKVFSGVVRCSQRSQIPSLRKRFLSVEAKTTIPPRSDPNYASSLRTLHSAILGLCALVECFPYVVEKWMPPLMEVLARHSTDPPPISATIRSTASEFKKTHQDTWQHDVGTFDEDQLQALQTMLIGTSYWCEERRERQLLWPGLARLGIEAGHVK</sequence>
<dbReference type="SUPFAM" id="SSF48371">
    <property type="entry name" value="ARM repeat"/>
    <property type="match status" value="2"/>
</dbReference>
<evidence type="ECO:0000256" key="6">
    <source>
        <dbReference type="ARBA" id="ARBA00022763"/>
    </source>
</evidence>
<feature type="domain" description="Proteasome activator complex subunit 4 C-terminal" evidence="9">
    <location>
        <begin position="1793"/>
        <end position="1877"/>
    </location>
</feature>
<keyword evidence="5" id="KW-0677">Repeat</keyword>
<dbReference type="InterPro" id="IPR021843">
    <property type="entry name" value="PSME4_C"/>
</dbReference>
<evidence type="ECO:0000259" key="9">
    <source>
        <dbReference type="Pfam" id="PF11919"/>
    </source>
</evidence>
<gene>
    <name evidence="12" type="ORF">SISSUDRAFT_1060610</name>
</gene>
<comment type="similarity">
    <text evidence="3">Belongs to the BLM10 family.</text>
</comment>
<dbReference type="Pfam" id="PF16507">
    <property type="entry name" value="HEAT_PSME4_mid"/>
    <property type="match status" value="1"/>
</dbReference>
<dbReference type="InterPro" id="IPR032430">
    <property type="entry name" value="Blm10_mid"/>
</dbReference>
<dbReference type="Pfam" id="PF23096">
    <property type="entry name" value="HEAT_PSME4"/>
    <property type="match status" value="1"/>
</dbReference>
<accession>A0A166EZ15</accession>
<dbReference type="Proteomes" id="UP000076798">
    <property type="component" value="Unassembled WGS sequence"/>
</dbReference>
<feature type="domain" description="Proteasome activator Blm10 middle HEAT repeats region" evidence="10">
    <location>
        <begin position="364"/>
        <end position="890"/>
    </location>
</feature>
<dbReference type="GO" id="GO:0010499">
    <property type="term" value="P:proteasomal ubiquitin-independent protein catabolic process"/>
    <property type="evidence" value="ECO:0007669"/>
    <property type="project" value="TreeGrafter"/>
</dbReference>
<dbReference type="GO" id="GO:0016504">
    <property type="term" value="F:peptidase activator activity"/>
    <property type="evidence" value="ECO:0007669"/>
    <property type="project" value="InterPro"/>
</dbReference>
<evidence type="ECO:0008006" key="14">
    <source>
        <dbReference type="Google" id="ProtNLM"/>
    </source>
</evidence>
<evidence type="ECO:0000259" key="10">
    <source>
        <dbReference type="Pfam" id="PF16507"/>
    </source>
</evidence>
<dbReference type="InterPro" id="IPR011989">
    <property type="entry name" value="ARM-like"/>
</dbReference>
<dbReference type="EMBL" id="KV428037">
    <property type="protein sequence ID" value="KZT40104.1"/>
    <property type="molecule type" value="Genomic_DNA"/>
</dbReference>
<keyword evidence="4" id="KW-0963">Cytoplasm</keyword>
<feature type="domain" description="Proteasome activator complex subunit 4-like HEAT repeat-like" evidence="11">
    <location>
        <begin position="1225"/>
        <end position="1502"/>
    </location>
</feature>
<evidence type="ECO:0000256" key="8">
    <source>
        <dbReference type="ARBA" id="ARBA00023242"/>
    </source>
</evidence>